<dbReference type="Gene3D" id="2.40.440.10">
    <property type="entry name" value="L,D-transpeptidase catalytic domain-like"/>
    <property type="match status" value="1"/>
</dbReference>
<dbReference type="Pfam" id="PF01471">
    <property type="entry name" value="PG_binding_1"/>
    <property type="match status" value="1"/>
</dbReference>
<dbReference type="EMBL" id="PVTH01000008">
    <property type="protein sequence ID" value="PRY50899.1"/>
    <property type="molecule type" value="Genomic_DNA"/>
</dbReference>
<feature type="domain" description="L,D-TPase catalytic" evidence="8">
    <location>
        <begin position="316"/>
        <end position="495"/>
    </location>
</feature>
<dbReference type="UniPathway" id="UPA00219"/>
<protein>
    <submittedName>
        <fullName evidence="9">Murein L,D-transpeptidase YcbB/YkuD</fullName>
    </submittedName>
</protein>
<dbReference type="PANTHER" id="PTHR41533">
    <property type="entry name" value="L,D-TRANSPEPTIDASE HI_1667-RELATED"/>
    <property type="match status" value="1"/>
</dbReference>
<dbReference type="PROSITE" id="PS51257">
    <property type="entry name" value="PROKAR_LIPOPROTEIN"/>
    <property type="match status" value="1"/>
</dbReference>
<dbReference type="Pfam" id="PF20142">
    <property type="entry name" value="Scaffold"/>
    <property type="match status" value="1"/>
</dbReference>
<evidence type="ECO:0000256" key="4">
    <source>
        <dbReference type="ARBA" id="ARBA00022960"/>
    </source>
</evidence>
<dbReference type="Proteomes" id="UP000238034">
    <property type="component" value="Unassembled WGS sequence"/>
</dbReference>
<organism evidence="9 10">
    <name type="scientific">Arcticibacter pallidicorallinus</name>
    <dbReference type="NCBI Taxonomy" id="1259464"/>
    <lineage>
        <taxon>Bacteria</taxon>
        <taxon>Pseudomonadati</taxon>
        <taxon>Bacteroidota</taxon>
        <taxon>Sphingobacteriia</taxon>
        <taxon>Sphingobacteriales</taxon>
        <taxon>Sphingobacteriaceae</taxon>
        <taxon>Arcticibacter</taxon>
    </lineage>
</organism>
<name>A0A2T0TZ02_9SPHI</name>
<dbReference type="InterPro" id="IPR036366">
    <property type="entry name" value="PGBDSf"/>
</dbReference>
<keyword evidence="10" id="KW-1185">Reference proteome</keyword>
<dbReference type="SUPFAM" id="SSF47090">
    <property type="entry name" value="PGBD-like"/>
    <property type="match status" value="1"/>
</dbReference>
<dbReference type="Gene3D" id="1.10.101.10">
    <property type="entry name" value="PGBD-like superfamily/PGBD"/>
    <property type="match status" value="1"/>
</dbReference>
<dbReference type="AlphaFoldDB" id="A0A2T0TZ02"/>
<comment type="caution">
    <text evidence="9">The sequence shown here is derived from an EMBL/GenBank/DDBJ whole genome shotgun (WGS) entry which is preliminary data.</text>
</comment>
<dbReference type="CDD" id="cd16913">
    <property type="entry name" value="YkuD_like"/>
    <property type="match status" value="1"/>
</dbReference>
<dbReference type="GO" id="GO:0071555">
    <property type="term" value="P:cell wall organization"/>
    <property type="evidence" value="ECO:0007669"/>
    <property type="project" value="UniProtKB-UniRule"/>
</dbReference>
<proteinExistence type="inferred from homology"/>
<dbReference type="RefSeq" id="WP_106294209.1">
    <property type="nucleotide sequence ID" value="NZ_PVTH01000008.1"/>
</dbReference>
<evidence type="ECO:0000256" key="6">
    <source>
        <dbReference type="ARBA" id="ARBA00023316"/>
    </source>
</evidence>
<feature type="active site" description="Proton donor/acceptor" evidence="7">
    <location>
        <position position="448"/>
    </location>
</feature>
<evidence type="ECO:0000256" key="5">
    <source>
        <dbReference type="ARBA" id="ARBA00022984"/>
    </source>
</evidence>
<feature type="active site" description="Nucleophile" evidence="7">
    <location>
        <position position="467"/>
    </location>
</feature>
<dbReference type="Pfam" id="PF03734">
    <property type="entry name" value="YkuD"/>
    <property type="match status" value="1"/>
</dbReference>
<comment type="pathway">
    <text evidence="1 7">Cell wall biogenesis; peptidoglycan biosynthesis.</text>
</comment>
<dbReference type="InterPro" id="IPR005490">
    <property type="entry name" value="LD_TPept_cat_dom"/>
</dbReference>
<evidence type="ECO:0000256" key="2">
    <source>
        <dbReference type="ARBA" id="ARBA00005992"/>
    </source>
</evidence>
<keyword evidence="6 7" id="KW-0961">Cell wall biogenesis/degradation</keyword>
<dbReference type="GO" id="GO:0009252">
    <property type="term" value="P:peptidoglycan biosynthetic process"/>
    <property type="evidence" value="ECO:0007669"/>
    <property type="project" value="UniProtKB-UniPathway"/>
</dbReference>
<evidence type="ECO:0000259" key="8">
    <source>
        <dbReference type="PROSITE" id="PS52029"/>
    </source>
</evidence>
<reference evidence="9 10" key="1">
    <citation type="submission" date="2018-03" db="EMBL/GenBank/DDBJ databases">
        <title>Genomic Encyclopedia of Type Strains, Phase III (KMG-III): the genomes of soil and plant-associated and newly described type strains.</title>
        <authorList>
            <person name="Whitman W."/>
        </authorList>
    </citation>
    <scope>NUCLEOTIDE SEQUENCE [LARGE SCALE GENOMIC DNA]</scope>
    <source>
        <strain evidence="9 10">CGMCC 1.9313</strain>
    </source>
</reference>
<dbReference type="InterPro" id="IPR052905">
    <property type="entry name" value="LD-transpeptidase_YkuD-like"/>
</dbReference>
<evidence type="ECO:0000313" key="9">
    <source>
        <dbReference type="EMBL" id="PRY50899.1"/>
    </source>
</evidence>
<keyword evidence="5 7" id="KW-0573">Peptidoglycan synthesis</keyword>
<comment type="similarity">
    <text evidence="2">Belongs to the YkuD family.</text>
</comment>
<dbReference type="GO" id="GO:0004180">
    <property type="term" value="F:carboxypeptidase activity"/>
    <property type="evidence" value="ECO:0007669"/>
    <property type="project" value="UniProtKB-ARBA"/>
</dbReference>
<dbReference type="PROSITE" id="PS52029">
    <property type="entry name" value="LD_TPASE"/>
    <property type="match status" value="1"/>
</dbReference>
<dbReference type="InterPro" id="IPR038063">
    <property type="entry name" value="Transpep_catalytic_dom"/>
</dbReference>
<evidence type="ECO:0000256" key="3">
    <source>
        <dbReference type="ARBA" id="ARBA00022679"/>
    </source>
</evidence>
<accession>A0A2T0TZ02</accession>
<gene>
    <name evidence="9" type="ORF">B0I27_108107</name>
</gene>
<dbReference type="GO" id="GO:0008360">
    <property type="term" value="P:regulation of cell shape"/>
    <property type="evidence" value="ECO:0007669"/>
    <property type="project" value="UniProtKB-UniRule"/>
</dbReference>
<dbReference type="OrthoDB" id="9778545at2"/>
<keyword evidence="4 7" id="KW-0133">Cell shape</keyword>
<evidence type="ECO:0000256" key="7">
    <source>
        <dbReference type="PROSITE-ProRule" id="PRU01373"/>
    </source>
</evidence>
<keyword evidence="3" id="KW-0808">Transferase</keyword>
<dbReference type="PANTHER" id="PTHR41533:SF2">
    <property type="entry name" value="BLR7131 PROTEIN"/>
    <property type="match status" value="1"/>
</dbReference>
<evidence type="ECO:0000256" key="1">
    <source>
        <dbReference type="ARBA" id="ARBA00004752"/>
    </source>
</evidence>
<dbReference type="SUPFAM" id="SSF141523">
    <property type="entry name" value="L,D-transpeptidase catalytic domain-like"/>
    <property type="match status" value="1"/>
</dbReference>
<dbReference type="InterPro" id="IPR036365">
    <property type="entry name" value="PGBD-like_sf"/>
</dbReference>
<dbReference type="InterPro" id="IPR002477">
    <property type="entry name" value="Peptidoglycan-bd-like"/>
</dbReference>
<dbReference type="InterPro" id="IPR045380">
    <property type="entry name" value="LD_TPept_scaffold_dom"/>
</dbReference>
<sequence>MKKIFSINHTLTFLVALLFILSASSCSKRKSGDQPLMDSTYIAQYMNAEPRFKDELYWGKLFYKERAYELAWFRGHELIPQAQAFVDELGKAGEDGLDPKDYQLVDFEKLFKDFKGIKRDLEKRDSLELEIDMALTASYLNWSSDYYRGLLAPSESRKADWDINLNKMNLSNALTKFLNENAEDDIDFRPNHAEYANLKKALANFREVQKAGGWPKIPANATVKEGQASPVVPLLKSRLATFLGKDSTVMKDDKPVFSSDVKSALKKFQEVSGLTATGRLDAETIRFMNVPVEDRIRQIIINMERWRWIPEKFGSDYLIVNIPEFKLRVYEQNKEAMNMKVIVGKELHSTPVFNDKMEHIVLAPYWNIPPGILKNEIVPSVMANPSYLESKDMEVITNDGTVVDPGSVDWSAAGSSGFKYIVRRRPGPNNDLGNVKFIFPNSRNIYLHDTPADQLFNASKRDFSHGCVRVEKPIDLAVYLLRNVEGWNRTKILDQIKTGNEKYVPLKAKLPVYLVYFTASADTDGHVRFFDDVYDHDKKLKSMYFSKL</sequence>
<evidence type="ECO:0000313" key="10">
    <source>
        <dbReference type="Proteomes" id="UP000238034"/>
    </source>
</evidence>
<dbReference type="GO" id="GO:0016740">
    <property type="term" value="F:transferase activity"/>
    <property type="evidence" value="ECO:0007669"/>
    <property type="project" value="UniProtKB-KW"/>
</dbReference>